<sequence>MAPGPPPCQVSAAVTEPARRSGTATIPPRWTTVNDTPGWTSPGSAPSDGHDGSGVPRPAAPSDANGSAPQWSKDQPPAGQWSPPTGQTPTPPRQGPGWGAPPPNAHWGRPPAAKPGVIPLRPLGMGEILDGAAKTLRVYWRTVLAITVTVAVISQIADILAQRYLVPEAPATSPDASPAEALEQSLDAAQSSLIGLGPALLVTLMASLVSAALLTVVISRAILGRPVSLSAAWQEARPRLLQLLGLTLLLALISTGLVLVGLLPGLLIGGAAGVALALLGGLGALTAVVWLMIRFSLASPALMLERGSVTQSLKRSAKLVQGAWWRIFGITLLTQLLIFVFAMIVAIPFTVIGIAIDGDGFSGMLSGTTTTFGWPFLIVTGIGGVITSAITYPISAGVTVLLYVDQRIRREALDLELARAAGLPGYGPTPGEQTVGG</sequence>
<feature type="compositionally biased region" description="Polar residues" evidence="1">
    <location>
        <begin position="64"/>
        <end position="73"/>
    </location>
</feature>
<feature type="transmembrane region" description="Helical" evidence="2">
    <location>
        <begin position="376"/>
        <end position="404"/>
    </location>
</feature>
<keyword evidence="2" id="KW-0812">Transmembrane</keyword>
<evidence type="ECO:0000313" key="4">
    <source>
        <dbReference type="Proteomes" id="UP000006854"/>
    </source>
</evidence>
<dbReference type="PATRIC" id="fig|953739.5.peg.4949"/>
<evidence type="ECO:0000313" key="3">
    <source>
        <dbReference type="EMBL" id="CCA56043.1"/>
    </source>
</evidence>
<dbReference type="PANTHER" id="PTHR33133:SF1">
    <property type="entry name" value="EXPRESSED PROTEIN-RELATED"/>
    <property type="match status" value="1"/>
</dbReference>
<protein>
    <submittedName>
        <fullName evidence="3">Putative integral membrane protein</fullName>
    </submittedName>
</protein>
<evidence type="ECO:0000256" key="2">
    <source>
        <dbReference type="SAM" id="Phobius"/>
    </source>
</evidence>
<dbReference type="STRING" id="953739.SVEN_2757"/>
<feature type="transmembrane region" description="Helical" evidence="2">
    <location>
        <begin position="243"/>
        <end position="268"/>
    </location>
</feature>
<dbReference type="EMBL" id="FR845719">
    <property type="protein sequence ID" value="CCA56043.1"/>
    <property type="molecule type" value="Genomic_DNA"/>
</dbReference>
<dbReference type="eggNOG" id="COG5180">
    <property type="taxonomic scope" value="Bacteria"/>
</dbReference>
<dbReference type="AlphaFoldDB" id="F2R522"/>
<name>F2R522_STRVP</name>
<feature type="compositionally biased region" description="Polar residues" evidence="1">
    <location>
        <begin position="31"/>
        <end position="44"/>
    </location>
</feature>
<feature type="compositionally biased region" description="Pro residues" evidence="1">
    <location>
        <begin position="89"/>
        <end position="104"/>
    </location>
</feature>
<proteinExistence type="predicted"/>
<dbReference type="KEGG" id="sve:SVEN_2757"/>
<reference evidence="3 4" key="1">
    <citation type="journal article" date="2011" name="BMC Genomics">
        <title>Genome-wide analysis of the role of GlnR in Streptomyces venezuelae provides new insights into global nitrogen regulation in actinomycetes.</title>
        <authorList>
            <person name="Pullan S.T."/>
            <person name="Bibb M.J."/>
            <person name="Merrick M."/>
        </authorList>
    </citation>
    <scope>NUCLEOTIDE SEQUENCE [LARGE SCALE GENOMIC DNA]</scope>
    <source>
        <strain evidence="3">ATCC 10712</strain>
    </source>
</reference>
<feature type="compositionally biased region" description="Low complexity" evidence="1">
    <location>
        <begin position="79"/>
        <end position="88"/>
    </location>
</feature>
<dbReference type="Proteomes" id="UP000006854">
    <property type="component" value="Chromosome"/>
</dbReference>
<gene>
    <name evidence="3" type="ordered locus">SVEN_2757</name>
</gene>
<feature type="transmembrane region" description="Helical" evidence="2">
    <location>
        <begin position="274"/>
        <end position="293"/>
    </location>
</feature>
<dbReference type="PANTHER" id="PTHR33133">
    <property type="entry name" value="OS08G0107100 PROTEIN-RELATED"/>
    <property type="match status" value="1"/>
</dbReference>
<dbReference type="HOGENOM" id="CLU_036814_1_1_11"/>
<feature type="transmembrane region" description="Helical" evidence="2">
    <location>
        <begin position="199"/>
        <end position="223"/>
    </location>
</feature>
<feature type="region of interest" description="Disordered" evidence="1">
    <location>
        <begin position="1"/>
        <end position="113"/>
    </location>
</feature>
<accession>F2R522</accession>
<keyword evidence="4" id="KW-1185">Reference proteome</keyword>
<feature type="transmembrane region" description="Helical" evidence="2">
    <location>
        <begin position="323"/>
        <end position="356"/>
    </location>
</feature>
<evidence type="ECO:0000256" key="1">
    <source>
        <dbReference type="SAM" id="MobiDB-lite"/>
    </source>
</evidence>
<keyword evidence="2" id="KW-1133">Transmembrane helix</keyword>
<organism evidence="3 4">
    <name type="scientific">Streptomyces venezuelae (strain ATCC 10712 / CBS 650.69 / DSM 40230 / JCM 4526 / NBRC 13096 / PD 04745)</name>
    <dbReference type="NCBI Taxonomy" id="953739"/>
    <lineage>
        <taxon>Bacteria</taxon>
        <taxon>Bacillati</taxon>
        <taxon>Actinomycetota</taxon>
        <taxon>Actinomycetes</taxon>
        <taxon>Kitasatosporales</taxon>
        <taxon>Streptomycetaceae</taxon>
        <taxon>Streptomyces</taxon>
    </lineage>
</organism>
<keyword evidence="2" id="KW-0472">Membrane</keyword>